<dbReference type="Gene3D" id="3.40.1350.10">
    <property type="match status" value="1"/>
</dbReference>
<sequence length="394" mass="45604">MNKNSNVFKVDRNTNRINPLKKRRFSDLGFKERDHIQEWLVHQSNALGEDLLIIQKEFDGFDDTRERLDLLALDKAGNLVIIENKLDDSGRDVVWQSLKYTAYVSRLTKAQIVDIYQQYLVTYEGGGSSTDKICEFLEVDDIDEAVLNSGNSQRIMLVAGHFRKEVTATVLWLISRGVRIQCFRITPFSLENDVLLDIDLIIPPPEATDYMIGISSKENEEATVQGVQKERHQIRFNFWSHLLTIFRNKNIELYSNVSPTKDHWINAGSGLSGCPYSLVFGKSESRVELSFSRGDTLWNKSIFDKFYEHKDEIEHAIGKKLEWKRLDDKKSSRIVLAHSFDGFDKNNWSTIVEWMAENILLFQKVLSPYLDKYGQAMKNSHSEDSLNMEEDQME</sequence>
<evidence type="ECO:0000313" key="5">
    <source>
        <dbReference type="Proteomes" id="UP000321891"/>
    </source>
</evidence>
<dbReference type="AlphaFoldDB" id="A0A0D6N195"/>
<protein>
    <recommendedName>
        <fullName evidence="1">DUF4268 domain-containing protein</fullName>
    </recommendedName>
</protein>
<dbReference type="EMBL" id="BAMV01000007">
    <property type="protein sequence ID" value="GAN59757.1"/>
    <property type="molecule type" value="Genomic_DNA"/>
</dbReference>
<feature type="domain" description="DUF4268" evidence="1">
    <location>
        <begin position="234"/>
        <end position="369"/>
    </location>
</feature>
<comment type="caution">
    <text evidence="2">The sequence shown here is derived from an EMBL/GenBank/DDBJ whole genome shotgun (WGS) entry which is preliminary data.</text>
</comment>
<accession>A0A6N3SS23</accession>
<evidence type="ECO:0000313" key="2">
    <source>
        <dbReference type="EMBL" id="GAN59757.1"/>
    </source>
</evidence>
<organism evidence="2 4">
    <name type="scientific">Acetobacter cibinongensis</name>
    <dbReference type="NCBI Taxonomy" id="146475"/>
    <lineage>
        <taxon>Bacteria</taxon>
        <taxon>Pseudomonadati</taxon>
        <taxon>Pseudomonadota</taxon>
        <taxon>Alphaproteobacteria</taxon>
        <taxon>Acetobacterales</taxon>
        <taxon>Acetobacteraceae</taxon>
        <taxon>Acetobacter</taxon>
    </lineage>
</organism>
<dbReference type="Pfam" id="PF14088">
    <property type="entry name" value="DUF4268"/>
    <property type="match status" value="1"/>
</dbReference>
<dbReference type="GO" id="GO:0003676">
    <property type="term" value="F:nucleic acid binding"/>
    <property type="evidence" value="ECO:0007669"/>
    <property type="project" value="InterPro"/>
</dbReference>
<gene>
    <name evidence="2" type="ORF">Abci_007_160</name>
    <name evidence="3" type="ORF">ACI01nite_18810</name>
</gene>
<dbReference type="Proteomes" id="UP000321891">
    <property type="component" value="Unassembled WGS sequence"/>
</dbReference>
<keyword evidence="5" id="KW-1185">Reference proteome</keyword>
<reference evidence="2 4" key="1">
    <citation type="submission" date="2012-11" db="EMBL/GenBank/DDBJ databases">
        <title>Whole genome sequence of Acetobacter cibinongensis 4H-1.</title>
        <authorList>
            <person name="Azuma Y."/>
            <person name="Higashiura N."/>
            <person name="Hirakawa H."/>
            <person name="Matsushita K."/>
        </authorList>
    </citation>
    <scope>NUCLEOTIDE SEQUENCE [LARGE SCALE GENOMIC DNA]</scope>
    <source>
        <strain evidence="2 4">4H-1</strain>
    </source>
</reference>
<dbReference type="InterPro" id="IPR011856">
    <property type="entry name" value="tRNA_endonuc-like_dom_sf"/>
</dbReference>
<reference evidence="3 5" key="2">
    <citation type="submission" date="2019-07" db="EMBL/GenBank/DDBJ databases">
        <title>Whole genome shotgun sequence of Acetobacter cibinongensis NBRC 16605.</title>
        <authorList>
            <person name="Hosoyama A."/>
            <person name="Uohara A."/>
            <person name="Ohji S."/>
            <person name="Ichikawa N."/>
        </authorList>
    </citation>
    <scope>NUCLEOTIDE SEQUENCE [LARGE SCALE GENOMIC DNA]</scope>
    <source>
        <strain evidence="3 5">NBRC 16605</strain>
    </source>
</reference>
<evidence type="ECO:0000313" key="3">
    <source>
        <dbReference type="EMBL" id="GEL59279.1"/>
    </source>
</evidence>
<evidence type="ECO:0000259" key="1">
    <source>
        <dbReference type="Pfam" id="PF14088"/>
    </source>
</evidence>
<dbReference type="STRING" id="1231339.Abci_007_160"/>
<dbReference type="RefSeq" id="WP_048837936.1">
    <property type="nucleotide sequence ID" value="NZ_BAMV01000007.1"/>
</dbReference>
<evidence type="ECO:0000313" key="4">
    <source>
        <dbReference type="Proteomes" id="UP000032671"/>
    </source>
</evidence>
<dbReference type="EMBL" id="BJVU01000008">
    <property type="protein sequence ID" value="GEL59279.1"/>
    <property type="molecule type" value="Genomic_DNA"/>
</dbReference>
<dbReference type="Proteomes" id="UP000032671">
    <property type="component" value="Unassembled WGS sequence"/>
</dbReference>
<dbReference type="InterPro" id="IPR025364">
    <property type="entry name" value="DUF4268"/>
</dbReference>
<name>A0A0D6N195_9PROT</name>
<proteinExistence type="predicted"/>
<accession>A0A0D6N195</accession>